<accession>A0A5N5HRX5</accession>
<evidence type="ECO:0000313" key="1">
    <source>
        <dbReference type="EMBL" id="KAB2630596.1"/>
    </source>
</evidence>
<comment type="caution">
    <text evidence="1">The sequence shown here is derived from an EMBL/GenBank/DDBJ whole genome shotgun (WGS) entry which is preliminary data.</text>
</comment>
<sequence length="71" mass="8151">MAYKALDLYEVSDFRSVAHYIKQLQLFLSAKLSCQSQATYQSFPRETKEFLVFKDCKNSTESREEAGSTAD</sequence>
<dbReference type="EMBL" id="SMOL01000143">
    <property type="protein sequence ID" value="KAB2630596.1"/>
    <property type="molecule type" value="Genomic_DNA"/>
</dbReference>
<evidence type="ECO:0000313" key="2">
    <source>
        <dbReference type="Proteomes" id="UP000327157"/>
    </source>
</evidence>
<gene>
    <name evidence="1" type="ORF">D8674_008115</name>
</gene>
<name>A0A5N5HRX5_9ROSA</name>
<proteinExistence type="predicted"/>
<dbReference type="Proteomes" id="UP000327157">
    <property type="component" value="Chromosome 12"/>
</dbReference>
<dbReference type="AlphaFoldDB" id="A0A5N5HRX5"/>
<organism evidence="1 2">
    <name type="scientific">Pyrus ussuriensis x Pyrus communis</name>
    <dbReference type="NCBI Taxonomy" id="2448454"/>
    <lineage>
        <taxon>Eukaryota</taxon>
        <taxon>Viridiplantae</taxon>
        <taxon>Streptophyta</taxon>
        <taxon>Embryophyta</taxon>
        <taxon>Tracheophyta</taxon>
        <taxon>Spermatophyta</taxon>
        <taxon>Magnoliopsida</taxon>
        <taxon>eudicotyledons</taxon>
        <taxon>Gunneridae</taxon>
        <taxon>Pentapetalae</taxon>
        <taxon>rosids</taxon>
        <taxon>fabids</taxon>
        <taxon>Rosales</taxon>
        <taxon>Rosaceae</taxon>
        <taxon>Amygdaloideae</taxon>
        <taxon>Maleae</taxon>
        <taxon>Pyrus</taxon>
    </lineage>
</organism>
<reference evidence="1 2" key="1">
    <citation type="submission" date="2019-09" db="EMBL/GenBank/DDBJ databases">
        <authorList>
            <person name="Ou C."/>
        </authorList>
    </citation>
    <scope>NUCLEOTIDE SEQUENCE [LARGE SCALE GENOMIC DNA]</scope>
    <source>
        <strain evidence="1">S2</strain>
        <tissue evidence="1">Leaf</tissue>
    </source>
</reference>
<keyword evidence="2" id="KW-1185">Reference proteome</keyword>
<protein>
    <submittedName>
        <fullName evidence="1">Dynein light chain</fullName>
    </submittedName>
</protein>
<reference evidence="2" key="2">
    <citation type="submission" date="2019-10" db="EMBL/GenBank/DDBJ databases">
        <title>A de novo genome assembly of a pear dwarfing rootstock.</title>
        <authorList>
            <person name="Wang F."/>
            <person name="Wang J."/>
            <person name="Li S."/>
            <person name="Zhang Y."/>
            <person name="Fang M."/>
            <person name="Ma L."/>
            <person name="Zhao Y."/>
            <person name="Jiang S."/>
        </authorList>
    </citation>
    <scope>NUCLEOTIDE SEQUENCE [LARGE SCALE GENOMIC DNA]</scope>
</reference>
<reference evidence="1 2" key="3">
    <citation type="submission" date="2019-11" db="EMBL/GenBank/DDBJ databases">
        <title>A de novo genome assembly of a pear dwarfing rootstock.</title>
        <authorList>
            <person name="Wang F."/>
            <person name="Wang J."/>
            <person name="Li S."/>
            <person name="Zhang Y."/>
            <person name="Fang M."/>
            <person name="Ma L."/>
            <person name="Zhao Y."/>
            <person name="Jiang S."/>
        </authorList>
    </citation>
    <scope>NUCLEOTIDE SEQUENCE [LARGE SCALE GENOMIC DNA]</scope>
    <source>
        <strain evidence="1">S2</strain>
        <tissue evidence="1">Leaf</tissue>
    </source>
</reference>